<dbReference type="WBParaSite" id="PgB01_g009_t02">
    <property type="protein sequence ID" value="PgB01_g009_t02"/>
    <property type="gene ID" value="PgB01_g009"/>
</dbReference>
<dbReference type="InterPro" id="IPR006150">
    <property type="entry name" value="Cys_repeat_1"/>
</dbReference>
<keyword evidence="1" id="KW-0732">Signal</keyword>
<dbReference type="AlphaFoldDB" id="A0A914ZI90"/>
<feature type="signal peptide" evidence="1">
    <location>
        <begin position="1"/>
        <end position="23"/>
    </location>
</feature>
<dbReference type="PANTHER" id="PTHR46339:SF6">
    <property type="entry name" value="BPTI_KUNITZ INHIBITOR DOMAIN-CONTAINING PROTEIN"/>
    <property type="match status" value="1"/>
</dbReference>
<feature type="domain" description="Chitin-binding type-2" evidence="3">
    <location>
        <begin position="23"/>
        <end position="80"/>
    </location>
</feature>
<dbReference type="Pfam" id="PF14625">
    <property type="entry name" value="Lustrin_cystein"/>
    <property type="match status" value="10"/>
</dbReference>
<dbReference type="GO" id="GO:0008061">
    <property type="term" value="F:chitin binding"/>
    <property type="evidence" value="ECO:0007669"/>
    <property type="project" value="InterPro"/>
</dbReference>
<evidence type="ECO:0000313" key="4">
    <source>
        <dbReference type="Proteomes" id="UP000887569"/>
    </source>
</evidence>
<dbReference type="Pfam" id="PF00014">
    <property type="entry name" value="Kunitz_BPTI"/>
    <property type="match status" value="2"/>
</dbReference>
<keyword evidence="4" id="KW-1185">Reference proteome</keyword>
<reference evidence="5" key="1">
    <citation type="submission" date="2022-11" db="UniProtKB">
        <authorList>
            <consortium name="WormBaseParasite"/>
        </authorList>
    </citation>
    <scope>IDENTIFICATION</scope>
</reference>
<name>A0A914ZI90_PARUN</name>
<protein>
    <submittedName>
        <fullName evidence="5">BPTI/Kunitz inhibitor domain-containing protein</fullName>
    </submittedName>
</protein>
<organism evidence="4 5">
    <name type="scientific">Parascaris univalens</name>
    <name type="common">Nematode worm</name>
    <dbReference type="NCBI Taxonomy" id="6257"/>
    <lineage>
        <taxon>Eukaryota</taxon>
        <taxon>Metazoa</taxon>
        <taxon>Ecdysozoa</taxon>
        <taxon>Nematoda</taxon>
        <taxon>Chromadorea</taxon>
        <taxon>Rhabditida</taxon>
        <taxon>Spirurina</taxon>
        <taxon>Ascaridomorpha</taxon>
        <taxon>Ascaridoidea</taxon>
        <taxon>Ascarididae</taxon>
        <taxon>Parascaris</taxon>
    </lineage>
</organism>
<accession>A0A914ZI90</accession>
<dbReference type="GO" id="GO:0005576">
    <property type="term" value="C:extracellular region"/>
    <property type="evidence" value="ECO:0007669"/>
    <property type="project" value="InterPro"/>
</dbReference>
<feature type="domain" description="BPTI/Kunitz inhibitor" evidence="2">
    <location>
        <begin position="399"/>
        <end position="452"/>
    </location>
</feature>
<dbReference type="PROSITE" id="PS00280">
    <property type="entry name" value="BPTI_KUNITZ_1"/>
    <property type="match status" value="1"/>
</dbReference>
<dbReference type="Proteomes" id="UP000887569">
    <property type="component" value="Unplaced"/>
</dbReference>
<dbReference type="SMART" id="SM00131">
    <property type="entry name" value="KU"/>
    <property type="match status" value="2"/>
</dbReference>
<dbReference type="InterPro" id="IPR036508">
    <property type="entry name" value="Chitin-bd_dom_sf"/>
</dbReference>
<feature type="domain" description="BPTI/Kunitz inhibitor" evidence="2">
    <location>
        <begin position="299"/>
        <end position="353"/>
    </location>
</feature>
<dbReference type="PROSITE" id="PS50940">
    <property type="entry name" value="CHIT_BIND_II"/>
    <property type="match status" value="1"/>
</dbReference>
<evidence type="ECO:0000259" key="3">
    <source>
        <dbReference type="PROSITE" id="PS50940"/>
    </source>
</evidence>
<dbReference type="CDD" id="cd00109">
    <property type="entry name" value="Kunitz-type"/>
    <property type="match status" value="2"/>
</dbReference>
<evidence type="ECO:0000256" key="1">
    <source>
        <dbReference type="SAM" id="SignalP"/>
    </source>
</evidence>
<dbReference type="InterPro" id="IPR036880">
    <property type="entry name" value="Kunitz_BPTI_sf"/>
</dbReference>
<sequence length="751" mass="80543">MRRYTFPYILFVVLLIEELYSNALECDPDAGERKPARDDISSYLYCNLEGTFLRKRCPQGEYFNEISLQCESSMKFSTNYDPFLSPQYQAPDDLCDGGIPMTQLSAPIICNPSISTCPDGYICKVYAKTGTAYCCQNPPSSSLISSSDTQIFCEGNQVTYIESSSGQPRTCELSKPGTCPTGFGCNLINGTITRCCGKQFGCPHNSAGLINPNTGVYVQCSPTDPSPCQAGFICVKSVLFNSHICCSNTAVDNKNVCPAGSPLGGGPTDCSSSQPCPHGYECITRADTHYCCPSNEFVCSQARDIGSVCTTSTPTITRYYFDATNGLCRSFEFTQCGGNENNFPTLQECEAFCVEHCAGVAPLSDPSNHLQECNNNIPCPSGYTCNNRKHCCPTAEFACSAPVSVGNVCSAGIQRTAWYYDSVRSTCAQFTYLGCGGTANRFSNKLSCNSMCIRSTNLGNCPLGMTPHLIPGETTPQSCTLNVSGTCGGSSSCVRSTSNTPICCDTTATCPNGRTTYIIPGSNSPVSCQPNSSNCPAGNECLQSSIRGFYLCCSSWNRNSVALKPAAVTNSCPKNIRSNGQSCTVNAVDECPVGYTCIPRKNAPQRGICCAIQPICLLGKAKFIRDEQVQICGPELDVCPEGTSCIMSSISSVFICCHLASPIATTRSPQSSPTHRCANGRTPFFDPGSRFPRQCITTLRGQCPRSFACKSAQSGGLFYCCPVSPNECANGQKAFIPAGVVSPTDLQFLWW</sequence>
<dbReference type="SUPFAM" id="SSF57625">
    <property type="entry name" value="Invertebrate chitin-binding proteins"/>
    <property type="match status" value="1"/>
</dbReference>
<proteinExistence type="predicted"/>
<dbReference type="GO" id="GO:0004867">
    <property type="term" value="F:serine-type endopeptidase inhibitor activity"/>
    <property type="evidence" value="ECO:0007669"/>
    <property type="project" value="InterPro"/>
</dbReference>
<dbReference type="InterPro" id="IPR002223">
    <property type="entry name" value="Kunitz_BPTI"/>
</dbReference>
<dbReference type="InterPro" id="IPR002557">
    <property type="entry name" value="Chitin-bd_dom"/>
</dbReference>
<evidence type="ECO:0000259" key="2">
    <source>
        <dbReference type="PROSITE" id="PS50279"/>
    </source>
</evidence>
<dbReference type="SUPFAM" id="SSF57362">
    <property type="entry name" value="BPTI-like"/>
    <property type="match status" value="2"/>
</dbReference>
<dbReference type="PANTHER" id="PTHR46339">
    <property type="entry name" value="PROTEIN CBG15282-RELATED"/>
    <property type="match status" value="1"/>
</dbReference>
<dbReference type="InterPro" id="IPR053014">
    <property type="entry name" value="Cuticle_assoc_divergent"/>
</dbReference>
<dbReference type="SMART" id="SM00289">
    <property type="entry name" value="WR1"/>
    <property type="match status" value="10"/>
</dbReference>
<feature type="chain" id="PRO_5037846534" evidence="1">
    <location>
        <begin position="24"/>
        <end position="751"/>
    </location>
</feature>
<dbReference type="Gene3D" id="4.10.410.10">
    <property type="entry name" value="Pancreatic trypsin inhibitor Kunitz domain"/>
    <property type="match status" value="2"/>
</dbReference>
<dbReference type="PROSITE" id="PS50279">
    <property type="entry name" value="BPTI_KUNITZ_2"/>
    <property type="match status" value="2"/>
</dbReference>
<dbReference type="InterPro" id="IPR028150">
    <property type="entry name" value="Lustrin_cystein"/>
</dbReference>
<dbReference type="InterPro" id="IPR020901">
    <property type="entry name" value="Prtase_inh_Kunz-CS"/>
</dbReference>
<evidence type="ECO:0000313" key="5">
    <source>
        <dbReference type="WBParaSite" id="PgB01_g009_t02"/>
    </source>
</evidence>